<protein>
    <submittedName>
        <fullName evidence="2">Glyoxalase/bleomycin resistance/extradiol dioxygenase family protein</fullName>
    </submittedName>
</protein>
<dbReference type="InterPro" id="IPR029068">
    <property type="entry name" value="Glyas_Bleomycin-R_OHBP_Dase"/>
</dbReference>
<dbReference type="InterPro" id="IPR004360">
    <property type="entry name" value="Glyas_Fos-R_dOase_dom"/>
</dbReference>
<dbReference type="RefSeq" id="WP_163745204.1">
    <property type="nucleotide sequence ID" value="NZ_JAAGOA010000039.1"/>
</dbReference>
<dbReference type="Pfam" id="PF00903">
    <property type="entry name" value="Glyoxalase"/>
    <property type="match status" value="1"/>
</dbReference>
<accession>A0A6L9SHD1</accession>
<evidence type="ECO:0000259" key="1">
    <source>
        <dbReference type="PROSITE" id="PS51819"/>
    </source>
</evidence>
<dbReference type="EMBL" id="JAAGOA010000039">
    <property type="protein sequence ID" value="NEE04656.1"/>
    <property type="molecule type" value="Genomic_DNA"/>
</dbReference>
<comment type="caution">
    <text evidence="2">The sequence shown here is derived from an EMBL/GenBank/DDBJ whole genome shotgun (WGS) entry which is preliminary data.</text>
</comment>
<dbReference type="GO" id="GO:0051213">
    <property type="term" value="F:dioxygenase activity"/>
    <property type="evidence" value="ECO:0007669"/>
    <property type="project" value="UniProtKB-KW"/>
</dbReference>
<name>A0A6L9SHD1_9ACTN</name>
<dbReference type="PROSITE" id="PS51819">
    <property type="entry name" value="VOC"/>
    <property type="match status" value="1"/>
</dbReference>
<dbReference type="Proteomes" id="UP000475214">
    <property type="component" value="Unassembled WGS sequence"/>
</dbReference>
<gene>
    <name evidence="2" type="ORF">G1H10_31280</name>
</gene>
<feature type="domain" description="VOC" evidence="1">
    <location>
        <begin position="91"/>
        <end position="210"/>
    </location>
</feature>
<dbReference type="SUPFAM" id="SSF54593">
    <property type="entry name" value="Glyoxalase/Bleomycin resistance protein/Dihydroxybiphenyl dioxygenase"/>
    <property type="match status" value="1"/>
</dbReference>
<evidence type="ECO:0000313" key="2">
    <source>
        <dbReference type="EMBL" id="NEE04656.1"/>
    </source>
</evidence>
<dbReference type="PANTHER" id="PTHR36503">
    <property type="entry name" value="BLR2520 PROTEIN"/>
    <property type="match status" value="1"/>
</dbReference>
<sequence length="229" mass="25112">MPKLETYKKQAKLLVRWHREGNFSIGGRIRQLARYRTLSDRETLALKFPLTEAQEIIALEAGCASWAELKASTEAGLPTSEQPETQDTAVASAKPVLYVADVDASATFYRDQLGFRIDFLHGNPPFYGSVSRDGATLHLKFVHEPVFAAGAAEREGLIMAFVDTPNVRELYREYRAAGAEIVQKLTKQAWGGTDFIVRDPDGNAIAFVETARSGRGLGVGRVAAPVDAE</sequence>
<keyword evidence="3" id="KW-1185">Reference proteome</keyword>
<organism evidence="2 3">
    <name type="scientific">Phytoactinopolyspora halotolerans</name>
    <dbReference type="NCBI Taxonomy" id="1981512"/>
    <lineage>
        <taxon>Bacteria</taxon>
        <taxon>Bacillati</taxon>
        <taxon>Actinomycetota</taxon>
        <taxon>Actinomycetes</taxon>
        <taxon>Jiangellales</taxon>
        <taxon>Jiangellaceae</taxon>
        <taxon>Phytoactinopolyspora</taxon>
    </lineage>
</organism>
<proteinExistence type="predicted"/>
<dbReference type="AlphaFoldDB" id="A0A6L9SHD1"/>
<keyword evidence="2" id="KW-0223">Dioxygenase</keyword>
<keyword evidence="2" id="KW-0560">Oxidoreductase</keyword>
<dbReference type="InterPro" id="IPR037523">
    <property type="entry name" value="VOC_core"/>
</dbReference>
<dbReference type="PANTHER" id="PTHR36503:SF1">
    <property type="entry name" value="BLR2520 PROTEIN"/>
    <property type="match status" value="1"/>
</dbReference>
<evidence type="ECO:0000313" key="3">
    <source>
        <dbReference type="Proteomes" id="UP000475214"/>
    </source>
</evidence>
<reference evidence="2 3" key="1">
    <citation type="submission" date="2020-02" db="EMBL/GenBank/DDBJ databases">
        <authorList>
            <person name="Li X.-J."/>
            <person name="Han X.-M."/>
        </authorList>
    </citation>
    <scope>NUCLEOTIDE SEQUENCE [LARGE SCALE GENOMIC DNA]</scope>
    <source>
        <strain evidence="2 3">CCTCC AB 2017055</strain>
    </source>
</reference>
<dbReference type="Gene3D" id="3.10.180.10">
    <property type="entry name" value="2,3-Dihydroxybiphenyl 1,2-Dioxygenase, domain 1"/>
    <property type="match status" value="1"/>
</dbReference>